<protein>
    <submittedName>
        <fullName evidence="1">Uncharacterized protein</fullName>
    </submittedName>
</protein>
<organism evidence="1">
    <name type="scientific">Arundo donax</name>
    <name type="common">Giant reed</name>
    <name type="synonym">Donax arundinaceus</name>
    <dbReference type="NCBI Taxonomy" id="35708"/>
    <lineage>
        <taxon>Eukaryota</taxon>
        <taxon>Viridiplantae</taxon>
        <taxon>Streptophyta</taxon>
        <taxon>Embryophyta</taxon>
        <taxon>Tracheophyta</taxon>
        <taxon>Spermatophyta</taxon>
        <taxon>Magnoliopsida</taxon>
        <taxon>Liliopsida</taxon>
        <taxon>Poales</taxon>
        <taxon>Poaceae</taxon>
        <taxon>PACMAD clade</taxon>
        <taxon>Arundinoideae</taxon>
        <taxon>Arundineae</taxon>
        <taxon>Arundo</taxon>
    </lineage>
</organism>
<evidence type="ECO:0000313" key="1">
    <source>
        <dbReference type="EMBL" id="JAE37560.1"/>
    </source>
</evidence>
<dbReference type="EMBL" id="GBRH01160336">
    <property type="protein sequence ID" value="JAE37560.1"/>
    <property type="molecule type" value="Transcribed_RNA"/>
</dbReference>
<proteinExistence type="predicted"/>
<sequence>MLSNVSLASSNRLFCTSAVIKELYDTVSLTAIRLKICLTKPMFLHLAYIVISALHT</sequence>
<name>A0A0A9HK71_ARUDO</name>
<reference evidence="1" key="2">
    <citation type="journal article" date="2015" name="Data Brief">
        <title>Shoot transcriptome of the giant reed, Arundo donax.</title>
        <authorList>
            <person name="Barrero R.A."/>
            <person name="Guerrero F.D."/>
            <person name="Moolhuijzen P."/>
            <person name="Goolsby J.A."/>
            <person name="Tidwell J."/>
            <person name="Bellgard S.E."/>
            <person name="Bellgard M.I."/>
        </authorList>
    </citation>
    <scope>NUCLEOTIDE SEQUENCE</scope>
    <source>
        <tissue evidence="1">Shoot tissue taken approximately 20 cm above the soil surface</tissue>
    </source>
</reference>
<reference evidence="1" key="1">
    <citation type="submission" date="2014-09" db="EMBL/GenBank/DDBJ databases">
        <authorList>
            <person name="Magalhaes I.L.F."/>
            <person name="Oliveira U."/>
            <person name="Santos F.R."/>
            <person name="Vidigal T.H.D.A."/>
            <person name="Brescovit A.D."/>
            <person name="Santos A.J."/>
        </authorList>
    </citation>
    <scope>NUCLEOTIDE SEQUENCE</scope>
    <source>
        <tissue evidence="1">Shoot tissue taken approximately 20 cm above the soil surface</tissue>
    </source>
</reference>
<dbReference type="AlphaFoldDB" id="A0A0A9HK71"/>
<accession>A0A0A9HK71</accession>